<proteinExistence type="predicted"/>
<evidence type="ECO:0000256" key="2">
    <source>
        <dbReference type="SAM" id="MobiDB-lite"/>
    </source>
</evidence>
<evidence type="ECO:0000313" key="3">
    <source>
        <dbReference type="EMBL" id="CAK24987.1"/>
    </source>
</evidence>
<dbReference type="Proteomes" id="UP000002089">
    <property type="component" value="Segment"/>
</dbReference>
<evidence type="ECO:0000256" key="1">
    <source>
        <dbReference type="SAM" id="Coils"/>
    </source>
</evidence>
<dbReference type="RefSeq" id="YP_001522860.1">
    <property type="nucleotide sequence ID" value="NC_009936.1"/>
</dbReference>
<dbReference type="KEGG" id="vg:5687475"/>
<dbReference type="GeneID" id="5687475"/>
<keyword evidence="1" id="KW-0175">Coiled coil</keyword>
<feature type="region of interest" description="Disordered" evidence="2">
    <location>
        <begin position="223"/>
        <end position="279"/>
    </location>
</feature>
<feature type="coiled-coil region" evidence="1">
    <location>
        <begin position="40"/>
        <end position="96"/>
    </location>
</feature>
<reference evidence="3 4" key="1">
    <citation type="journal article" date="2006" name="J. Bacteriol.">
        <title>Genomic analysis of Pseudomonas aeruginosa phages LKD16 and LKA1: establishment of the phiKMV subgroup within the T7 supergroup.</title>
        <authorList>
            <person name="Ceyssens P.J."/>
            <person name="Lavigne R."/>
            <person name="Mattheus W."/>
            <person name="Chibeu A."/>
            <person name="Hertveldt K."/>
            <person name="Mast J."/>
            <person name="Robben J."/>
            <person name="Volckaert G."/>
        </authorList>
    </citation>
    <scope>NUCLEOTIDE SEQUENCE</scope>
</reference>
<name>Q0E5Z5_9CAUD</name>
<organism evidence="3 4">
    <name type="scientific">Pseudomonas phage LKA1</name>
    <dbReference type="NCBI Taxonomy" id="386793"/>
    <lineage>
        <taxon>Viruses</taxon>
        <taxon>Duplodnaviria</taxon>
        <taxon>Heunggongvirae</taxon>
        <taxon>Uroviricota</taxon>
        <taxon>Caudoviricetes</taxon>
        <taxon>Autographivirales</taxon>
        <taxon>Autoscriptoviridae</taxon>
        <taxon>Stubburvirus</taxon>
        <taxon>Stubburvirus LKA1</taxon>
    </lineage>
</organism>
<accession>Q0E5Z5</accession>
<evidence type="ECO:0000313" key="4">
    <source>
        <dbReference type="Proteomes" id="UP000002089"/>
    </source>
</evidence>
<dbReference type="EMBL" id="AM265639">
    <property type="protein sequence ID" value="CAK24987.1"/>
    <property type="molecule type" value="Genomic_DNA"/>
</dbReference>
<keyword evidence="4" id="KW-1185">Reference proteome</keyword>
<protein>
    <submittedName>
        <fullName evidence="3">Uncharacterized protein</fullName>
    </submittedName>
</protein>
<sequence>MSGQVKLNHSADDVAQMRRDWAESSHFDAPADLPGLLDDYDAMHAEAEALRAENAKWQRSHQDIHEPALREAHAYIQELRTELEEAQGLLRDMRHAARINPSCQQGMVNPCRCGYCVDLRIDAFLTSTQAPEARDHIERHLTMAEQGERQEAVAWALANSADEIGGFAPIYYTKEGAISWQMAGTFSRSTPPRSQARTCGRWWRRWKEYSSISQWAILTANASASKKPRKPYPPTARRNRNGPARERVAAQGAGAGHRANLPHVPQRGEPCEPRDRQRHRPLVGVLSPLSRGRAGAEDTCARGC</sequence>